<dbReference type="EMBL" id="CM055098">
    <property type="protein sequence ID" value="KAJ7550973.1"/>
    <property type="molecule type" value="Genomic_DNA"/>
</dbReference>
<proteinExistence type="predicted"/>
<accession>A0ACC2D9Z6</accession>
<keyword evidence="2" id="KW-1185">Reference proteome</keyword>
<reference evidence="2" key="1">
    <citation type="journal article" date="2024" name="Proc. Natl. Acad. Sci. U.S.A.">
        <title>Extraordinary preservation of gene collinearity over three hundred million years revealed in homosporous lycophytes.</title>
        <authorList>
            <person name="Li C."/>
            <person name="Wickell D."/>
            <person name="Kuo L.Y."/>
            <person name="Chen X."/>
            <person name="Nie B."/>
            <person name="Liao X."/>
            <person name="Peng D."/>
            <person name="Ji J."/>
            <person name="Jenkins J."/>
            <person name="Williams M."/>
            <person name="Shu S."/>
            <person name="Plott C."/>
            <person name="Barry K."/>
            <person name="Rajasekar S."/>
            <person name="Grimwood J."/>
            <person name="Han X."/>
            <person name="Sun S."/>
            <person name="Hou Z."/>
            <person name="He W."/>
            <person name="Dai G."/>
            <person name="Sun C."/>
            <person name="Schmutz J."/>
            <person name="Leebens-Mack J.H."/>
            <person name="Li F.W."/>
            <person name="Wang L."/>
        </authorList>
    </citation>
    <scope>NUCLEOTIDE SEQUENCE [LARGE SCALE GENOMIC DNA]</scope>
    <source>
        <strain evidence="2">cv. PW_Plant_1</strain>
    </source>
</reference>
<gene>
    <name evidence="1" type="ORF">O6H91_07G127200</name>
</gene>
<evidence type="ECO:0000313" key="1">
    <source>
        <dbReference type="EMBL" id="KAJ7550973.1"/>
    </source>
</evidence>
<evidence type="ECO:0000313" key="2">
    <source>
        <dbReference type="Proteomes" id="UP001162992"/>
    </source>
</evidence>
<comment type="caution">
    <text evidence="1">The sequence shown here is derived from an EMBL/GenBank/DDBJ whole genome shotgun (WGS) entry which is preliminary data.</text>
</comment>
<sequence>MQISFKNMCLVVLFCTLVLSESMQIRAVSARKRSGHLTHKHTHHTKGHHLIHHHHTLPTSSPPPPPHPSPPPPPHIPSPPPPHPSPPPPPPPHPSPPPPPHIPSPPPPHPSPPPTYIPPPPPPHISPPPPPPPPPPSPLPSPPPTPQAPPPSNASGGPSSVTGEGSDGGTCTPGSFSSSSFKDKYSILFSGDHACATNFGNAVNIWLDKTTGCGFTSSHPYMFGYFSMKLKLVAGNSAGVVTTFYMSSMFKNHDELDMEFLGNVSGEPYILQTNIYSHDVGGREQRILLWFDPTANYHTYAFLWNSRQIVFYVDDVPIRVHRYNNITANMYPNSKPMYLLTSIWDGENWATRGGLVKTNWSTAPFVASYIQNSVDGCEWDKNPFPDCVSKTWQNWWDQPKAWNLTQTERQKLEFVRDNYFVYDYCKDPKRYSPPPPECAVNLPWA</sequence>
<dbReference type="Proteomes" id="UP001162992">
    <property type="component" value="Chromosome 7"/>
</dbReference>
<name>A0ACC2D9Z6_DIPCM</name>
<protein>
    <submittedName>
        <fullName evidence="1">Uncharacterized protein</fullName>
    </submittedName>
</protein>
<organism evidence="1 2">
    <name type="scientific">Diphasiastrum complanatum</name>
    <name type="common">Issler's clubmoss</name>
    <name type="synonym">Lycopodium complanatum</name>
    <dbReference type="NCBI Taxonomy" id="34168"/>
    <lineage>
        <taxon>Eukaryota</taxon>
        <taxon>Viridiplantae</taxon>
        <taxon>Streptophyta</taxon>
        <taxon>Embryophyta</taxon>
        <taxon>Tracheophyta</taxon>
        <taxon>Lycopodiopsida</taxon>
        <taxon>Lycopodiales</taxon>
        <taxon>Lycopodiaceae</taxon>
        <taxon>Lycopodioideae</taxon>
        <taxon>Diphasiastrum</taxon>
    </lineage>
</organism>